<protein>
    <recommendedName>
        <fullName evidence="1">DUF8040 domain-containing protein</fullName>
    </recommendedName>
</protein>
<organism evidence="2 3">
    <name type="scientific">Carnegiea gigantea</name>
    <dbReference type="NCBI Taxonomy" id="171969"/>
    <lineage>
        <taxon>Eukaryota</taxon>
        <taxon>Viridiplantae</taxon>
        <taxon>Streptophyta</taxon>
        <taxon>Embryophyta</taxon>
        <taxon>Tracheophyta</taxon>
        <taxon>Spermatophyta</taxon>
        <taxon>Magnoliopsida</taxon>
        <taxon>eudicotyledons</taxon>
        <taxon>Gunneridae</taxon>
        <taxon>Pentapetalae</taxon>
        <taxon>Caryophyllales</taxon>
        <taxon>Cactineae</taxon>
        <taxon>Cactaceae</taxon>
        <taxon>Cactoideae</taxon>
        <taxon>Echinocereeae</taxon>
        <taxon>Carnegiea</taxon>
    </lineage>
</organism>
<proteinExistence type="predicted"/>
<evidence type="ECO:0000313" key="3">
    <source>
        <dbReference type="Proteomes" id="UP001153076"/>
    </source>
</evidence>
<gene>
    <name evidence="2" type="ORF">Cgig2_018573</name>
</gene>
<keyword evidence="3" id="KW-1185">Reference proteome</keyword>
<reference evidence="2" key="1">
    <citation type="submission" date="2022-04" db="EMBL/GenBank/DDBJ databases">
        <title>Carnegiea gigantea Genome sequencing and assembly v2.</title>
        <authorList>
            <person name="Copetti D."/>
            <person name="Sanderson M.J."/>
            <person name="Burquez A."/>
            <person name="Wojciechowski M.F."/>
        </authorList>
    </citation>
    <scope>NUCLEOTIDE SEQUENCE</scope>
    <source>
        <strain evidence="2">SGP5-SGP5p</strain>
        <tissue evidence="2">Aerial part</tissue>
    </source>
</reference>
<dbReference type="EMBL" id="JAKOGI010000075">
    <property type="protein sequence ID" value="KAJ8445632.1"/>
    <property type="molecule type" value="Genomic_DNA"/>
</dbReference>
<comment type="caution">
    <text evidence="2">The sequence shown here is derived from an EMBL/GenBank/DDBJ whole genome shotgun (WGS) entry which is preliminary data.</text>
</comment>
<dbReference type="InterPro" id="IPR058353">
    <property type="entry name" value="DUF8040"/>
</dbReference>
<accession>A0A9Q1QKH7</accession>
<feature type="domain" description="DUF8040" evidence="1">
    <location>
        <begin position="331"/>
        <end position="421"/>
    </location>
</feature>
<evidence type="ECO:0000259" key="1">
    <source>
        <dbReference type="Pfam" id="PF26138"/>
    </source>
</evidence>
<name>A0A9Q1QKH7_9CARY</name>
<dbReference type="Pfam" id="PF26138">
    <property type="entry name" value="DUF8040"/>
    <property type="match status" value="1"/>
</dbReference>
<evidence type="ECO:0000313" key="2">
    <source>
        <dbReference type="EMBL" id="KAJ8445632.1"/>
    </source>
</evidence>
<dbReference type="Proteomes" id="UP001153076">
    <property type="component" value="Unassembled WGS sequence"/>
</dbReference>
<sequence length="590" mass="66997">MEAKPARCLEAFMVQSELCDVDGYRKLSVMAASGKNSANWTNRDDEKLLDILIEQRVQGSAKFEWSLVRVILKIEGINKKGAQIKNHFNYLGKKLKAWEFLISKPGVGMNYKTGVVVVSDSARQDFLQRFGGKYNSFCKKVPTNLEKMKSAFMGSTSLVIVTKQMRMVPMQRSNALVQSKVDLPLEVYTALGSKKVKAGILVMEKGKNFLIAHQEMRRQQSSLIKQVQARLKEHPQISAMGSNFIWSVIDYIKKHKEEKFFMDLGDEFVVTSHQEGFGSNSVSELEMDKANCRMEEEDCTMDEEEDHVIDTIVVYTLEQRLPKTIGRESVANYIHRLLYRNRPDLYREVLCLDRDVFIHLVSMFMERGLLKEGHFVKAAEIVAITLFILARGAGYREAKDRFQHSPSAIGKYHKQVLDGLVQVSADIARPYQSQDELPSEIVEKKGFYWPFFKIWPLKLPEDFPSISIEMKSKAGVASNIDKADFPSYDDPIHVDFDISPPLSALDSLQVFATLFLPVLTCTGTPISGCQFPIVGTRGETNILNNICYTSEYSHSVKQPTSNAKTYKNRETRDGMKMILAEQYILSEFGS</sequence>
<dbReference type="AlphaFoldDB" id="A0A9Q1QKH7"/>